<keyword evidence="1" id="KW-0812">Transmembrane</keyword>
<feature type="transmembrane region" description="Helical" evidence="1">
    <location>
        <begin position="56"/>
        <end position="79"/>
    </location>
</feature>
<gene>
    <name evidence="3" type="ORF">FKW44_001299</name>
</gene>
<evidence type="ECO:0000313" key="3">
    <source>
        <dbReference type="EMBL" id="QQP56589.1"/>
    </source>
</evidence>
<keyword evidence="1" id="KW-1133">Transmembrane helix</keyword>
<dbReference type="Pfam" id="PF16212">
    <property type="entry name" value="PhoLip_ATPase_C"/>
    <property type="match status" value="1"/>
</dbReference>
<keyword evidence="1" id="KW-0472">Membrane</keyword>
<dbReference type="Proteomes" id="UP000595437">
    <property type="component" value="Chromosome 1"/>
</dbReference>
<evidence type="ECO:0000313" key="4">
    <source>
        <dbReference type="Proteomes" id="UP000595437"/>
    </source>
</evidence>
<name>A0A7T8KIJ8_CALRO</name>
<organism evidence="3 4">
    <name type="scientific">Caligus rogercresseyi</name>
    <name type="common">Sea louse</name>
    <dbReference type="NCBI Taxonomy" id="217165"/>
    <lineage>
        <taxon>Eukaryota</taxon>
        <taxon>Metazoa</taxon>
        <taxon>Ecdysozoa</taxon>
        <taxon>Arthropoda</taxon>
        <taxon>Crustacea</taxon>
        <taxon>Multicrustacea</taxon>
        <taxon>Hexanauplia</taxon>
        <taxon>Copepoda</taxon>
        <taxon>Siphonostomatoida</taxon>
        <taxon>Caligidae</taxon>
        <taxon>Caligus</taxon>
    </lineage>
</organism>
<dbReference type="InterPro" id="IPR032630">
    <property type="entry name" value="P_typ_ATPase_c"/>
</dbReference>
<feature type="transmembrane region" description="Helical" evidence="1">
    <location>
        <begin position="26"/>
        <end position="44"/>
    </location>
</feature>
<dbReference type="EMBL" id="CP045890">
    <property type="protein sequence ID" value="QQP56589.1"/>
    <property type="molecule type" value="Genomic_DNA"/>
</dbReference>
<protein>
    <submittedName>
        <fullName evidence="3">Phospholipid-transporting ATPase</fullName>
    </submittedName>
</protein>
<keyword evidence="4" id="KW-1185">Reference proteome</keyword>
<evidence type="ECO:0000259" key="2">
    <source>
        <dbReference type="Pfam" id="PF16212"/>
    </source>
</evidence>
<sequence length="111" mass="12755">MIISESTVLVTNLQILFDVKYFDPKLILSIMFSLVGFGAITMIIQRGHEYGVYETLFLNFPRWTISALIVLSCLLPKFFGRSAYYFLVANEDAIKETIKKTVRFDLSMTKV</sequence>
<dbReference type="AlphaFoldDB" id="A0A7T8KIJ8"/>
<evidence type="ECO:0000256" key="1">
    <source>
        <dbReference type="SAM" id="Phobius"/>
    </source>
</evidence>
<feature type="domain" description="P-type ATPase C-terminal" evidence="2">
    <location>
        <begin position="5"/>
        <end position="83"/>
    </location>
</feature>
<proteinExistence type="predicted"/>
<accession>A0A7T8KIJ8</accession>
<reference evidence="4" key="1">
    <citation type="submission" date="2021-01" db="EMBL/GenBank/DDBJ databases">
        <title>Caligus Genome Assembly.</title>
        <authorList>
            <person name="Gallardo-Escarate C."/>
        </authorList>
    </citation>
    <scope>NUCLEOTIDE SEQUENCE [LARGE SCALE GENOMIC DNA]</scope>
</reference>